<gene>
    <name evidence="2" type="primary">43</name>
    <name evidence="2" type="ORF">SEA_VANLEE_43</name>
</gene>
<sequence>MARASANPGEGPEQSGGVDGGASLAVAGDHVRLNRDVEDERGLIARGTWGVVEFIVASHVRVDFAGVRTAVPPAAIDLVVPRCPDHPGIDPKCARCQSIHSERRRAARVQSQPGVTVPTRLLGALLHRAGPGLMARARESLGLGTVVGLERKLRE</sequence>
<evidence type="ECO:0000313" key="3">
    <source>
        <dbReference type="Proteomes" id="UP000683422"/>
    </source>
</evidence>
<accession>A0A8F2D9D5</accession>
<feature type="region of interest" description="Disordered" evidence="1">
    <location>
        <begin position="1"/>
        <end position="23"/>
    </location>
</feature>
<dbReference type="EMBL" id="MZ028627">
    <property type="protein sequence ID" value="QWS68160.1"/>
    <property type="molecule type" value="Genomic_DNA"/>
</dbReference>
<evidence type="ECO:0000313" key="2">
    <source>
        <dbReference type="EMBL" id="QWS68160.1"/>
    </source>
</evidence>
<organism evidence="2 3">
    <name type="scientific">Gordonia phage VanLee</name>
    <dbReference type="NCBI Taxonomy" id="2845816"/>
    <lineage>
        <taxon>Viruses</taxon>
        <taxon>Duplodnaviria</taxon>
        <taxon>Heunggongvirae</taxon>
        <taxon>Uroviricota</taxon>
        <taxon>Caudoviricetes</taxon>
        <taxon>Kruegerviridae</taxon>
        <taxon>Vanleevirus</taxon>
        <taxon>Vanleevirus vanlee</taxon>
    </lineage>
</organism>
<keyword evidence="3" id="KW-1185">Reference proteome</keyword>
<dbReference type="GeneID" id="80020455"/>
<dbReference type="RefSeq" id="YP_010755784.1">
    <property type="nucleotide sequence ID" value="NC_073474.1"/>
</dbReference>
<dbReference type="KEGG" id="vg:80020455"/>
<reference evidence="2" key="1">
    <citation type="submission" date="2021-04" db="EMBL/GenBank/DDBJ databases">
        <authorList>
            <person name="Barnhill K.B."/>
            <person name="Biggs A.M."/>
            <person name="Bland J."/>
            <person name="Choudhary H.M."/>
            <person name="Crogan R.E."/>
            <person name="Finocchiaro A.B."/>
            <person name="Franco V."/>
            <person name="Fuller T.A."/>
            <person name="Hanwacker C.G."/>
            <person name="Howard Z.E."/>
            <person name="Iqbal M."/>
            <person name="Mathew A.M."/>
            <person name="Miller S."/>
            <person name="Padhye S."/>
            <person name="Rainey E."/>
            <person name="Rodriguez A."/>
            <person name="Stewart E."/>
            <person name="Otero L.A."/>
            <person name="Chase M.A."/>
            <person name="Pollenz R.S."/>
            <person name="Garlena R.A."/>
            <person name="Russell D.A."/>
            <person name="Jacobs-Sera D."/>
            <person name="Hatfull G.F."/>
        </authorList>
    </citation>
    <scope>NUCLEOTIDE SEQUENCE</scope>
</reference>
<dbReference type="Proteomes" id="UP000683422">
    <property type="component" value="Segment"/>
</dbReference>
<protein>
    <submittedName>
        <fullName evidence="2">Uncharacterized protein</fullName>
    </submittedName>
</protein>
<name>A0A8F2D9D5_9CAUD</name>
<evidence type="ECO:0000256" key="1">
    <source>
        <dbReference type="SAM" id="MobiDB-lite"/>
    </source>
</evidence>
<proteinExistence type="predicted"/>